<gene>
    <name evidence="5" type="ORF">BATDEDRAFT_91264</name>
</gene>
<dbReference type="Gene3D" id="1.25.40.10">
    <property type="entry name" value="Tetratricopeptide repeat domain"/>
    <property type="match status" value="3"/>
</dbReference>
<dbReference type="AlphaFoldDB" id="F4P9P8"/>
<dbReference type="RefSeq" id="XP_006681483.1">
    <property type="nucleotide sequence ID" value="XM_006681420.1"/>
</dbReference>
<dbReference type="Pfam" id="PF08424">
    <property type="entry name" value="NRDE-2"/>
    <property type="match status" value="1"/>
</dbReference>
<dbReference type="InterPro" id="IPR011990">
    <property type="entry name" value="TPR-like_helical_dom_sf"/>
</dbReference>
<dbReference type="InParanoid" id="F4P9P8"/>
<dbReference type="HOGENOM" id="CLU_007550_0_0_1"/>
<evidence type="ECO:0000256" key="4">
    <source>
        <dbReference type="SAM" id="MobiDB-lite"/>
    </source>
</evidence>
<evidence type="ECO:0000313" key="6">
    <source>
        <dbReference type="Proteomes" id="UP000007241"/>
    </source>
</evidence>
<feature type="compositionally biased region" description="Basic residues" evidence="4">
    <location>
        <begin position="72"/>
        <end position="94"/>
    </location>
</feature>
<dbReference type="InterPro" id="IPR013633">
    <property type="entry name" value="NRDE-2"/>
</dbReference>
<dbReference type="SUPFAM" id="SSF48452">
    <property type="entry name" value="TPR-like"/>
    <property type="match status" value="2"/>
</dbReference>
<keyword evidence="3" id="KW-0539">Nucleus</keyword>
<dbReference type="EMBL" id="GL882890">
    <property type="protein sequence ID" value="EGF77817.1"/>
    <property type="molecule type" value="Genomic_DNA"/>
</dbReference>
<evidence type="ECO:0000256" key="2">
    <source>
        <dbReference type="ARBA" id="ARBA00009265"/>
    </source>
</evidence>
<evidence type="ECO:0000256" key="1">
    <source>
        <dbReference type="ARBA" id="ARBA00004123"/>
    </source>
</evidence>
<name>F4P9P8_BATDJ</name>
<dbReference type="OMA" id="AYRNNTE"/>
<dbReference type="Proteomes" id="UP000007241">
    <property type="component" value="Unassembled WGS sequence"/>
</dbReference>
<feature type="region of interest" description="Disordered" evidence="4">
    <location>
        <begin position="1"/>
        <end position="20"/>
    </location>
</feature>
<organism evidence="5 6">
    <name type="scientific">Batrachochytrium dendrobatidis (strain JAM81 / FGSC 10211)</name>
    <name type="common">Frog chytrid fungus</name>
    <dbReference type="NCBI Taxonomy" id="684364"/>
    <lineage>
        <taxon>Eukaryota</taxon>
        <taxon>Fungi</taxon>
        <taxon>Fungi incertae sedis</taxon>
        <taxon>Chytridiomycota</taxon>
        <taxon>Chytridiomycota incertae sedis</taxon>
        <taxon>Chytridiomycetes</taxon>
        <taxon>Rhizophydiales</taxon>
        <taxon>Rhizophydiales incertae sedis</taxon>
        <taxon>Batrachochytrium</taxon>
    </lineage>
</organism>
<dbReference type="GO" id="GO:1902369">
    <property type="term" value="P:negative regulation of RNA catabolic process"/>
    <property type="evidence" value="ECO:0000318"/>
    <property type="project" value="GO_Central"/>
</dbReference>
<comment type="subcellular location">
    <subcellularLocation>
        <location evidence="1">Nucleus</location>
    </subcellularLocation>
</comment>
<dbReference type="GeneID" id="18244206"/>
<proteinExistence type="inferred from homology"/>
<dbReference type="GO" id="GO:0031048">
    <property type="term" value="P:regulatory ncRNA-mediated heterochromatin formation"/>
    <property type="evidence" value="ECO:0000318"/>
    <property type="project" value="GO_Central"/>
</dbReference>
<dbReference type="InterPro" id="IPR003107">
    <property type="entry name" value="HAT"/>
</dbReference>
<feature type="region of interest" description="Disordered" evidence="4">
    <location>
        <begin position="60"/>
        <end position="104"/>
    </location>
</feature>
<dbReference type="PANTHER" id="PTHR13471">
    <property type="entry name" value="TETRATRICOPEPTIDE-LIKE HELICAL"/>
    <property type="match status" value="1"/>
</dbReference>
<accession>F4P9P8</accession>
<dbReference type="PANTHER" id="PTHR13471:SF0">
    <property type="entry name" value="NUCLEAR EXOSOME REGULATOR NRDE2"/>
    <property type="match status" value="1"/>
</dbReference>
<comment type="similarity">
    <text evidence="2">Belongs to the NRDE2 family.</text>
</comment>
<dbReference type="SMART" id="SM00386">
    <property type="entry name" value="HAT"/>
    <property type="match status" value="6"/>
</dbReference>
<keyword evidence="6" id="KW-1185">Reference proteome</keyword>
<evidence type="ECO:0000313" key="5">
    <source>
        <dbReference type="EMBL" id="EGF77817.1"/>
    </source>
</evidence>
<dbReference type="FunCoup" id="F4P9P8">
    <property type="interactions" value="268"/>
</dbReference>
<dbReference type="GO" id="GO:0005634">
    <property type="term" value="C:nucleus"/>
    <property type="evidence" value="ECO:0007669"/>
    <property type="project" value="UniProtKB-SubCell"/>
</dbReference>
<evidence type="ECO:0000256" key="3">
    <source>
        <dbReference type="ARBA" id="ARBA00023242"/>
    </source>
</evidence>
<dbReference type="GO" id="GO:0006396">
    <property type="term" value="P:RNA processing"/>
    <property type="evidence" value="ECO:0007669"/>
    <property type="project" value="InterPro"/>
</dbReference>
<reference evidence="5 6" key="1">
    <citation type="submission" date="2009-12" db="EMBL/GenBank/DDBJ databases">
        <title>The draft genome of Batrachochytrium dendrobatidis.</title>
        <authorList>
            <consortium name="US DOE Joint Genome Institute (JGI-PGF)"/>
            <person name="Kuo A."/>
            <person name="Salamov A."/>
            <person name="Schmutz J."/>
            <person name="Lucas S."/>
            <person name="Pitluck S."/>
            <person name="Rosenblum E."/>
            <person name="Stajich J."/>
            <person name="Eisen M."/>
            <person name="Grigoriev I.V."/>
        </authorList>
    </citation>
    <scope>NUCLEOTIDE SEQUENCE [LARGE SCALE GENOMIC DNA]</scope>
    <source>
        <strain evidence="6">JAM81 / FGSC 10211</strain>
    </source>
</reference>
<dbReference type="OrthoDB" id="297219at2759"/>
<dbReference type="STRING" id="684364.F4P9P8"/>
<protein>
    <submittedName>
        <fullName evidence="5">Uncharacterized protein</fullName>
    </submittedName>
</protein>
<feature type="compositionally biased region" description="Basic and acidic residues" evidence="4">
    <location>
        <begin position="95"/>
        <end position="104"/>
    </location>
</feature>
<sequence>MSDSSIQPSSLIKPSADSTSTLVIPTPAFPSFNSFPTQFLPALQDVTTSAWVEPTAKTYSTLSSDSDTHSFKQLKKSKKRSHKHKSSKSKKHHKRDLDHHDDPPPFYIDKKGCLDNILYEGVRNSDIPLYKRVRVELLGATDHRWRVISRGVMGQARLIRLESKGNRLITSDMTNPERYKVFKSMLRLNPERVLAPKRIHAVSDFNHASKHALDFIKLQDDNQMENVDQDSQLDLKVFEQDLAFQSKSKEADQLIRRNVKNPDAWLAFVKIQDDLLVNVSNQKRGAMQRVITEKKMSIIDKALKSLPRDERILSAYMDCIMQLHDVENVLSKWDDIIQENPDSFMLWIKYLDFRQTHYAQFSVSQSLEAFQECLETLQENDQDISLESETNLLHVFTRACALLSQSGNTERSIATFQAMIEFSCYCPAAFHGQTFKQRLDLFESFWESECARFGEPSAKGWEKSLFNVDETPSFKYTDKTVSDLALEEGQEDSYEHWAARELCHQQLEWFPLRGADAELADDPFRTVLFEDIRGLMFDIKHPETKRCLVSNFLKLLGASFHTPQTSQSLPSKDQFLNDEIGNLAGSTLFIVLPDSAVDDGEMGHQSKRSLAFPVRSFPLSMWTLVSDGKSWLSNFTSDDADLIDFLGIGKRSMIGIIIQQSHLLFKDDPWLLPMLLSIEASSHPKRVEKMAKTLLKTDRMNLGLWNAYAQVLERRGKIDEARQVYLTALASYPSFPSEHQSMVTSVYTLLANLEAMQNQYVAAMNVLVALAERKPLANDYATQPPAPTRLLKVNKASVAVFNKCRQALVQFHSRYTTLKTDTHSTSTSFSLGSSSLLIEYMYELWTRLLYVHTVSGHAFKPALLRNVLEEALEIYPTNTLFLTVYGWNEAKTGIENRVRRFLSELHTKSPSHLIVIFSIWSEMHQRGTINTHVVRSLFEKAIESATSMHSVSIWYMAIAFEAKIDTTQRLDRAKALFYRGVRECPWAKELYMMAFTTLSSAFTRQEQEQVYALMEEKEIRIRRVAENI</sequence>